<accession>D8LNP6</accession>
<protein>
    <submittedName>
        <fullName evidence="1">Uncharacterized protein</fullName>
    </submittedName>
</protein>
<dbReference type="Proteomes" id="UP000002630">
    <property type="component" value="Unassembled WGS sequence"/>
</dbReference>
<name>D8LNP6_ECTSI</name>
<sequence length="123" mass="13609">MARISTSHYSKAKAVAAGVRRNASKRVDEVRTGQNKLATELRSTLGSLHAALEEEDHLASALMEEQERTMKEAVDSLSEKYEEAAKVQAQVKLLGDCMRQHFQVVRSHIVDQVGSKLTETVST</sequence>
<proteinExistence type="predicted"/>
<reference evidence="1 2" key="1">
    <citation type="journal article" date="2010" name="Nature">
        <title>The Ectocarpus genome and the independent evolution of multicellularity in brown algae.</title>
        <authorList>
            <person name="Cock J.M."/>
            <person name="Sterck L."/>
            <person name="Rouze P."/>
            <person name="Scornet D."/>
            <person name="Allen A.E."/>
            <person name="Amoutzias G."/>
            <person name="Anthouard V."/>
            <person name="Artiguenave F."/>
            <person name="Aury J.M."/>
            <person name="Badger J.H."/>
            <person name="Beszteri B."/>
            <person name="Billiau K."/>
            <person name="Bonnet E."/>
            <person name="Bothwell J.H."/>
            <person name="Bowler C."/>
            <person name="Boyen C."/>
            <person name="Brownlee C."/>
            <person name="Carrano C.J."/>
            <person name="Charrier B."/>
            <person name="Cho G.Y."/>
            <person name="Coelho S.M."/>
            <person name="Collen J."/>
            <person name="Corre E."/>
            <person name="Da Silva C."/>
            <person name="Delage L."/>
            <person name="Delaroque N."/>
            <person name="Dittami S.M."/>
            <person name="Doulbeau S."/>
            <person name="Elias M."/>
            <person name="Farnham G."/>
            <person name="Gachon C.M."/>
            <person name="Gschloessl B."/>
            <person name="Heesch S."/>
            <person name="Jabbari K."/>
            <person name="Jubin C."/>
            <person name="Kawai H."/>
            <person name="Kimura K."/>
            <person name="Kloareg B."/>
            <person name="Kupper F.C."/>
            <person name="Lang D."/>
            <person name="Le Bail A."/>
            <person name="Leblanc C."/>
            <person name="Lerouge P."/>
            <person name="Lohr M."/>
            <person name="Lopez P.J."/>
            <person name="Martens C."/>
            <person name="Maumus F."/>
            <person name="Michel G."/>
            <person name="Miranda-Saavedra D."/>
            <person name="Morales J."/>
            <person name="Moreau H."/>
            <person name="Motomura T."/>
            <person name="Nagasato C."/>
            <person name="Napoli C.A."/>
            <person name="Nelson D.R."/>
            <person name="Nyvall-Collen P."/>
            <person name="Peters A.F."/>
            <person name="Pommier C."/>
            <person name="Potin P."/>
            <person name="Poulain J."/>
            <person name="Quesneville H."/>
            <person name="Read B."/>
            <person name="Rensing S.A."/>
            <person name="Ritter A."/>
            <person name="Rousvoal S."/>
            <person name="Samanta M."/>
            <person name="Samson G."/>
            <person name="Schroeder D.C."/>
            <person name="Segurens B."/>
            <person name="Strittmatter M."/>
            <person name="Tonon T."/>
            <person name="Tregear J.W."/>
            <person name="Valentin K."/>
            <person name="von Dassow P."/>
            <person name="Yamagishi T."/>
            <person name="Van de Peer Y."/>
            <person name="Wincker P."/>
        </authorList>
    </citation>
    <scope>NUCLEOTIDE SEQUENCE [LARGE SCALE GENOMIC DNA]</scope>
    <source>
        <strain evidence="2">Ec32 / CCAP1310/4</strain>
    </source>
</reference>
<evidence type="ECO:0000313" key="1">
    <source>
        <dbReference type="EMBL" id="CBN78256.1"/>
    </source>
</evidence>
<evidence type="ECO:0000313" key="2">
    <source>
        <dbReference type="Proteomes" id="UP000002630"/>
    </source>
</evidence>
<dbReference type="InParanoid" id="D8LNP6"/>
<keyword evidence="2" id="KW-1185">Reference proteome</keyword>
<dbReference type="OrthoDB" id="10364832at2759"/>
<dbReference type="AlphaFoldDB" id="D8LNP6"/>
<dbReference type="EMBL" id="FN649760">
    <property type="protein sequence ID" value="CBN78256.1"/>
    <property type="molecule type" value="Genomic_DNA"/>
</dbReference>
<gene>
    <name evidence="1" type="ORF">Esi_0005_0094</name>
</gene>
<organism evidence="1 2">
    <name type="scientific">Ectocarpus siliculosus</name>
    <name type="common">Brown alga</name>
    <name type="synonym">Conferva siliculosa</name>
    <dbReference type="NCBI Taxonomy" id="2880"/>
    <lineage>
        <taxon>Eukaryota</taxon>
        <taxon>Sar</taxon>
        <taxon>Stramenopiles</taxon>
        <taxon>Ochrophyta</taxon>
        <taxon>PX clade</taxon>
        <taxon>Phaeophyceae</taxon>
        <taxon>Ectocarpales</taxon>
        <taxon>Ectocarpaceae</taxon>
        <taxon>Ectocarpus</taxon>
    </lineage>
</organism>